<dbReference type="InterPro" id="IPR029016">
    <property type="entry name" value="GAF-like_dom_sf"/>
</dbReference>
<dbReference type="SUPFAM" id="SSF55781">
    <property type="entry name" value="GAF domain-like"/>
    <property type="match status" value="1"/>
</dbReference>
<dbReference type="Proteomes" id="UP000051934">
    <property type="component" value="Unassembled WGS sequence"/>
</dbReference>
<dbReference type="Gene3D" id="3.30.450.40">
    <property type="match status" value="1"/>
</dbReference>
<protein>
    <recommendedName>
        <fullName evidence="4">Phytochrome sensor protein</fullName>
    </recommendedName>
</protein>
<evidence type="ECO:0000256" key="1">
    <source>
        <dbReference type="SAM" id="MobiDB-lite"/>
    </source>
</evidence>
<organism evidence="2 3">
    <name type="scientific">OM182 bacterium BACL3 MAG-120507-bin80</name>
    <dbReference type="NCBI Taxonomy" id="1655577"/>
    <lineage>
        <taxon>Bacteria</taxon>
        <taxon>Pseudomonadati</taxon>
        <taxon>Pseudomonadota</taxon>
        <taxon>Gammaproteobacteria</taxon>
        <taxon>OMG group</taxon>
        <taxon>OM182 clade</taxon>
    </lineage>
</organism>
<evidence type="ECO:0000313" key="3">
    <source>
        <dbReference type="Proteomes" id="UP000051934"/>
    </source>
</evidence>
<dbReference type="PANTHER" id="PTHR38765:SF1">
    <property type="entry name" value="DUF484 DOMAIN-CONTAINING PROTEIN"/>
    <property type="match status" value="1"/>
</dbReference>
<sequence>MTNKVTATNDSSDSNGATPGQPLSSPALSAAQVADYLRAHPEFFDSQTELLAELKIPHASGKAISLLERQVVILRERGQEARQKLGSLLANARDNDQLFDVTRDLVLSLLRARDATEVAEIAQDKLTALGSVDACEIIVVARPGLKVSEGVRTENAEKLAEEFADVFRLRRTHCGAIPRSSIENLFGANSNRVGSTALCPIMHESEIIALLALGNESEDYFNTSLDTLFLDFIGHVVGAILSRSN</sequence>
<evidence type="ECO:0000313" key="2">
    <source>
        <dbReference type="EMBL" id="KRO67370.1"/>
    </source>
</evidence>
<evidence type="ECO:0008006" key="4">
    <source>
        <dbReference type="Google" id="ProtNLM"/>
    </source>
</evidence>
<proteinExistence type="predicted"/>
<accession>A0A0R2S440</accession>
<dbReference type="EMBL" id="LIBB01000600">
    <property type="protein sequence ID" value="KRO67370.1"/>
    <property type="molecule type" value="Genomic_DNA"/>
</dbReference>
<comment type="caution">
    <text evidence="2">The sequence shown here is derived from an EMBL/GenBank/DDBJ whole genome shotgun (WGS) entry which is preliminary data.</text>
</comment>
<gene>
    <name evidence="2" type="ORF">ABR69_02455</name>
</gene>
<reference evidence="2 3" key="1">
    <citation type="submission" date="2015-10" db="EMBL/GenBank/DDBJ databases">
        <title>Metagenome-Assembled Genomes uncover a global brackish microbiome.</title>
        <authorList>
            <person name="Hugerth L.W."/>
            <person name="Larsson J."/>
            <person name="Alneberg J."/>
            <person name="Lindh M.V."/>
            <person name="Legrand C."/>
            <person name="Pinhassi J."/>
            <person name="Andersson A.F."/>
        </authorList>
    </citation>
    <scope>NUCLEOTIDE SEQUENCE [LARGE SCALE GENOMIC DNA]</scope>
    <source>
        <strain evidence="2">BACL4 MAG-120507-bin80</strain>
    </source>
</reference>
<dbReference type="Pfam" id="PF04340">
    <property type="entry name" value="DUF484"/>
    <property type="match status" value="1"/>
</dbReference>
<dbReference type="AlphaFoldDB" id="A0A0R2S440"/>
<dbReference type="PANTHER" id="PTHR38765">
    <property type="entry name" value="DUF484 DOMAIN-CONTAINING PROTEIN"/>
    <property type="match status" value="1"/>
</dbReference>
<name>A0A0R2S440_9GAMM</name>
<feature type="region of interest" description="Disordered" evidence="1">
    <location>
        <begin position="1"/>
        <end position="25"/>
    </location>
</feature>
<dbReference type="InterPro" id="IPR007435">
    <property type="entry name" value="DUF484"/>
</dbReference>